<dbReference type="EMBL" id="OBMI01000002">
    <property type="protein sequence ID" value="SOB86459.1"/>
    <property type="molecule type" value="Genomic_DNA"/>
</dbReference>
<sequence>MAPIRAAATLLLGLTILSSQGCAMASPPCFSRKPDLNFPRAERVRPNLTHGEAGRRLYDALVAGDRAGVAAQLRADPRLANLQVRYDTRGDRPAGQDGDLLTFAVTACDEAMLATLLDAGVPADGAAPGLALSFALLADAPTMAELLLRSGASPDPQKRGGVNLMREVAAAGQLGATMMLVRHGLDQQWVDRFGRGHLETALDMDRFQVADVLAAAGAPLWRMSQGNHMPVHNLVETPDPGDPAEAAAHARLIERARRGGRPWPPPPPGQATPDN</sequence>
<feature type="chain" id="PRO_5012086408" evidence="2">
    <location>
        <begin position="26"/>
        <end position="275"/>
    </location>
</feature>
<evidence type="ECO:0000256" key="1">
    <source>
        <dbReference type="SAM" id="MobiDB-lite"/>
    </source>
</evidence>
<feature type="signal peptide" evidence="2">
    <location>
        <begin position="1"/>
        <end position="25"/>
    </location>
</feature>
<dbReference type="RefSeq" id="WP_097063484.1">
    <property type="nucleotide sequence ID" value="NZ_OBMI01000002.1"/>
</dbReference>
<keyword evidence="4" id="KW-1185">Reference proteome</keyword>
<dbReference type="OrthoDB" id="7543799at2"/>
<evidence type="ECO:0000313" key="3">
    <source>
        <dbReference type="EMBL" id="SOB86459.1"/>
    </source>
</evidence>
<feature type="compositionally biased region" description="Pro residues" evidence="1">
    <location>
        <begin position="262"/>
        <end position="275"/>
    </location>
</feature>
<protein>
    <submittedName>
        <fullName evidence="3">Uncharacterized protein</fullName>
    </submittedName>
</protein>
<gene>
    <name evidence="3" type="ORF">SAMN06297144_1564</name>
</gene>
<evidence type="ECO:0000256" key="2">
    <source>
        <dbReference type="SAM" id="SignalP"/>
    </source>
</evidence>
<reference evidence="3 4" key="1">
    <citation type="submission" date="2017-07" db="EMBL/GenBank/DDBJ databases">
        <authorList>
            <person name="Sun Z.S."/>
            <person name="Albrecht U."/>
            <person name="Echele G."/>
            <person name="Lee C.C."/>
        </authorList>
    </citation>
    <scope>NUCLEOTIDE SEQUENCE [LARGE SCALE GENOMIC DNA]</scope>
    <source>
        <strain evidence="3 4">CGMCC 1.12672</strain>
    </source>
</reference>
<accession>A0A285QYK7</accession>
<dbReference type="InterPro" id="IPR036770">
    <property type="entry name" value="Ankyrin_rpt-contain_sf"/>
</dbReference>
<evidence type="ECO:0000313" key="4">
    <source>
        <dbReference type="Proteomes" id="UP000219494"/>
    </source>
</evidence>
<dbReference type="Proteomes" id="UP000219494">
    <property type="component" value="Unassembled WGS sequence"/>
</dbReference>
<keyword evidence="2" id="KW-0732">Signal</keyword>
<dbReference type="Gene3D" id="1.25.40.20">
    <property type="entry name" value="Ankyrin repeat-containing domain"/>
    <property type="match status" value="1"/>
</dbReference>
<dbReference type="PROSITE" id="PS51257">
    <property type="entry name" value="PROKAR_LIPOPROTEIN"/>
    <property type="match status" value="1"/>
</dbReference>
<proteinExistence type="predicted"/>
<name>A0A285QYK7_9SPHN</name>
<dbReference type="SUPFAM" id="SSF48403">
    <property type="entry name" value="Ankyrin repeat"/>
    <property type="match status" value="1"/>
</dbReference>
<organism evidence="3 4">
    <name type="scientific">Sphingomonas guangdongensis</name>
    <dbReference type="NCBI Taxonomy" id="1141890"/>
    <lineage>
        <taxon>Bacteria</taxon>
        <taxon>Pseudomonadati</taxon>
        <taxon>Pseudomonadota</taxon>
        <taxon>Alphaproteobacteria</taxon>
        <taxon>Sphingomonadales</taxon>
        <taxon>Sphingomonadaceae</taxon>
        <taxon>Sphingomonas</taxon>
    </lineage>
</organism>
<feature type="region of interest" description="Disordered" evidence="1">
    <location>
        <begin position="255"/>
        <end position="275"/>
    </location>
</feature>
<dbReference type="AlphaFoldDB" id="A0A285QYK7"/>